<dbReference type="InterPro" id="IPR040325">
    <property type="entry name" value="RIMBP1/2/3"/>
</dbReference>
<dbReference type="PANTHER" id="PTHR14234:SF20">
    <property type="entry name" value="PERIPHERAL-TYPE BENZODIAZEPINE RECEPTOR-ASSOCIATED PROTEIN 1"/>
    <property type="match status" value="1"/>
</dbReference>
<keyword evidence="1 2" id="KW-0728">SH3 domain</keyword>
<feature type="compositionally biased region" description="Basic and acidic residues" evidence="3">
    <location>
        <begin position="98"/>
        <end position="109"/>
    </location>
</feature>
<feature type="region of interest" description="Disordered" evidence="3">
    <location>
        <begin position="73"/>
        <end position="115"/>
    </location>
</feature>
<feature type="domain" description="SH3" evidence="4">
    <location>
        <begin position="8"/>
        <end position="75"/>
    </location>
</feature>
<dbReference type="Ensembl" id="ENSCJPT00005004353.1">
    <property type="protein sequence ID" value="ENSCJPP00005002406.1"/>
    <property type="gene ID" value="ENSCJPG00005002608.1"/>
</dbReference>
<name>A0A8C2SS86_COTJA</name>
<evidence type="ECO:0000256" key="1">
    <source>
        <dbReference type="ARBA" id="ARBA00022443"/>
    </source>
</evidence>
<protein>
    <recommendedName>
        <fullName evidence="4">SH3 domain-containing protein</fullName>
    </recommendedName>
</protein>
<dbReference type="SUPFAM" id="SSF50044">
    <property type="entry name" value="SH3-domain"/>
    <property type="match status" value="1"/>
</dbReference>
<accession>A0A8C2SS86</accession>
<dbReference type="PROSITE" id="PS50002">
    <property type="entry name" value="SH3"/>
    <property type="match status" value="1"/>
</dbReference>
<dbReference type="Gene3D" id="2.30.30.40">
    <property type="entry name" value="SH3 Domains"/>
    <property type="match status" value="1"/>
</dbReference>
<evidence type="ECO:0000256" key="3">
    <source>
        <dbReference type="SAM" id="MobiDB-lite"/>
    </source>
</evidence>
<dbReference type="AlphaFoldDB" id="A0A8C2SS86"/>
<evidence type="ECO:0000256" key="2">
    <source>
        <dbReference type="PROSITE-ProRule" id="PRU00192"/>
    </source>
</evidence>
<dbReference type="InterPro" id="IPR036028">
    <property type="entry name" value="SH3-like_dom_sf"/>
</dbReference>
<reference evidence="5" key="1">
    <citation type="submission" date="2025-08" db="UniProtKB">
        <authorList>
            <consortium name="Ensembl"/>
        </authorList>
    </citation>
    <scope>IDENTIFICATION</scope>
</reference>
<dbReference type="PANTHER" id="PTHR14234">
    <property type="entry name" value="RIM BINDING PROTEIN-RELATED"/>
    <property type="match status" value="1"/>
</dbReference>
<dbReference type="SMART" id="SM00326">
    <property type="entry name" value="SH3"/>
    <property type="match status" value="1"/>
</dbReference>
<sequence>MHCRRPSPPIRRFIARHSYNPFEGPNEDPENELPLTAGQYVYICGDMDEDGWFLGELTDGTRGLVPSNLVEEVSDDELDTTVPPGLRDLLLDTDDEERPGSRRGAESDANRVGGGCDRQCQQGVPCFKVHLSSLTHHTFSPAFRL</sequence>
<evidence type="ECO:0000313" key="6">
    <source>
        <dbReference type="Proteomes" id="UP000694412"/>
    </source>
</evidence>
<reference evidence="5" key="2">
    <citation type="submission" date="2025-09" db="UniProtKB">
        <authorList>
            <consortium name="Ensembl"/>
        </authorList>
    </citation>
    <scope>IDENTIFICATION</scope>
</reference>
<dbReference type="GO" id="GO:0030156">
    <property type="term" value="F:benzodiazepine receptor binding"/>
    <property type="evidence" value="ECO:0007669"/>
    <property type="project" value="TreeGrafter"/>
</dbReference>
<proteinExistence type="predicted"/>
<dbReference type="GeneTree" id="ENSGT00950000183203"/>
<dbReference type="FunFam" id="2.30.30.40:FF:000006">
    <property type="entry name" value="RIMS-binding protein 2 isoform X1"/>
    <property type="match status" value="1"/>
</dbReference>
<evidence type="ECO:0000313" key="5">
    <source>
        <dbReference type="Ensembl" id="ENSCJPP00005002406.1"/>
    </source>
</evidence>
<dbReference type="GO" id="GO:0005739">
    <property type="term" value="C:mitochondrion"/>
    <property type="evidence" value="ECO:0007669"/>
    <property type="project" value="TreeGrafter"/>
</dbReference>
<evidence type="ECO:0000259" key="4">
    <source>
        <dbReference type="PROSITE" id="PS50002"/>
    </source>
</evidence>
<organism evidence="5 6">
    <name type="scientific">Coturnix japonica</name>
    <name type="common">Japanese quail</name>
    <name type="synonym">Coturnix coturnix japonica</name>
    <dbReference type="NCBI Taxonomy" id="93934"/>
    <lineage>
        <taxon>Eukaryota</taxon>
        <taxon>Metazoa</taxon>
        <taxon>Chordata</taxon>
        <taxon>Craniata</taxon>
        <taxon>Vertebrata</taxon>
        <taxon>Euteleostomi</taxon>
        <taxon>Archelosauria</taxon>
        <taxon>Archosauria</taxon>
        <taxon>Dinosauria</taxon>
        <taxon>Saurischia</taxon>
        <taxon>Theropoda</taxon>
        <taxon>Coelurosauria</taxon>
        <taxon>Aves</taxon>
        <taxon>Neognathae</taxon>
        <taxon>Galloanserae</taxon>
        <taxon>Galliformes</taxon>
        <taxon>Phasianidae</taxon>
        <taxon>Perdicinae</taxon>
        <taxon>Coturnix</taxon>
    </lineage>
</organism>
<dbReference type="Pfam" id="PF07653">
    <property type="entry name" value="SH3_2"/>
    <property type="match status" value="1"/>
</dbReference>
<keyword evidence="6" id="KW-1185">Reference proteome</keyword>
<dbReference type="InterPro" id="IPR001452">
    <property type="entry name" value="SH3_domain"/>
</dbReference>
<dbReference type="Proteomes" id="UP000694412">
    <property type="component" value="Unassembled WGS sequence"/>
</dbReference>